<dbReference type="InterPro" id="IPR025836">
    <property type="entry name" value="Zn_knuckle_CX2CX4HX4C"/>
</dbReference>
<evidence type="ECO:0000313" key="4">
    <source>
        <dbReference type="RefSeq" id="XP_018829501.1"/>
    </source>
</evidence>
<feature type="domain" description="Zinc knuckle CX2CX4HX4C" evidence="2">
    <location>
        <begin position="175"/>
        <end position="221"/>
    </location>
</feature>
<dbReference type="AlphaFoldDB" id="A0A2I4FCX5"/>
<dbReference type="Proteomes" id="UP000235220">
    <property type="component" value="Chromosome 16"/>
</dbReference>
<dbReference type="OrthoDB" id="1750606at2759"/>
<dbReference type="PANTHER" id="PTHR31286">
    <property type="entry name" value="GLYCINE-RICH CELL WALL STRUCTURAL PROTEIN 1.8-LIKE"/>
    <property type="match status" value="1"/>
</dbReference>
<sequence length="265" mass="31034">MGEDLVRKWKGFSLTEQERKEMILSHNTMDNAVKHGKFCLLAMIITNKPINKEAFKNTMTKVWRNEGWIQYSEVGTNKFLIEFNKDEDRQHVMKGRPWSFDRWLLCLQAFEGHMSINEVHFNREEFWLQVHNMPLASMTLKVGNQVGGNVGRVIKVQTDTRGIGWGKFLRIRVEVDITKVLMRGMFLTIDGRKTWVTFKYERLPIFCLRCGVIKHVGKICPQDSNGSSQNQYGAWLRATAAREDNFNQKRYVLNQNQQDGDEHYI</sequence>
<dbReference type="InterPro" id="IPR040256">
    <property type="entry name" value="At4g02000-like"/>
</dbReference>
<dbReference type="RefSeq" id="XP_018829501.1">
    <property type="nucleotide sequence ID" value="XM_018973956.1"/>
</dbReference>
<dbReference type="GeneID" id="108997608"/>
<dbReference type="Pfam" id="PF14392">
    <property type="entry name" value="zf-CCHC_4"/>
    <property type="match status" value="1"/>
</dbReference>
<name>A0A2I4FCX5_JUGRE</name>
<reference evidence="4" key="1">
    <citation type="submission" date="2025-08" db="UniProtKB">
        <authorList>
            <consortium name="RefSeq"/>
        </authorList>
    </citation>
    <scope>IDENTIFICATION</scope>
    <source>
        <tissue evidence="4">Leaves</tissue>
    </source>
</reference>
<keyword evidence="3" id="KW-1185">Reference proteome</keyword>
<evidence type="ECO:0000259" key="1">
    <source>
        <dbReference type="Pfam" id="PF14111"/>
    </source>
</evidence>
<gene>
    <name evidence="4" type="primary">LOC108997608</name>
</gene>
<feature type="domain" description="DUF4283" evidence="1">
    <location>
        <begin position="37"/>
        <end position="111"/>
    </location>
</feature>
<evidence type="ECO:0000259" key="2">
    <source>
        <dbReference type="Pfam" id="PF14392"/>
    </source>
</evidence>
<dbReference type="PANTHER" id="PTHR31286:SF62">
    <property type="entry name" value="ZINC FINGER, CCHC-TYPE-LIKE PROTEIN"/>
    <property type="match status" value="1"/>
</dbReference>
<protein>
    <submittedName>
        <fullName evidence="4">Uncharacterized protein LOC108997608</fullName>
    </submittedName>
</protein>
<dbReference type="InterPro" id="IPR025558">
    <property type="entry name" value="DUF4283"/>
</dbReference>
<dbReference type="Gramene" id="Jr16_06440_p1">
    <property type="protein sequence ID" value="cds.Jr16_06440_p1"/>
    <property type="gene ID" value="Jr16_06440"/>
</dbReference>
<dbReference type="Pfam" id="PF14111">
    <property type="entry name" value="DUF4283"/>
    <property type="match status" value="1"/>
</dbReference>
<organism evidence="3 4">
    <name type="scientific">Juglans regia</name>
    <name type="common">English walnut</name>
    <dbReference type="NCBI Taxonomy" id="51240"/>
    <lineage>
        <taxon>Eukaryota</taxon>
        <taxon>Viridiplantae</taxon>
        <taxon>Streptophyta</taxon>
        <taxon>Embryophyta</taxon>
        <taxon>Tracheophyta</taxon>
        <taxon>Spermatophyta</taxon>
        <taxon>Magnoliopsida</taxon>
        <taxon>eudicotyledons</taxon>
        <taxon>Gunneridae</taxon>
        <taxon>Pentapetalae</taxon>
        <taxon>rosids</taxon>
        <taxon>fabids</taxon>
        <taxon>Fagales</taxon>
        <taxon>Juglandaceae</taxon>
        <taxon>Juglans</taxon>
    </lineage>
</organism>
<accession>A0A2I4FCX5</accession>
<dbReference type="KEGG" id="jre:108997608"/>
<proteinExistence type="predicted"/>
<evidence type="ECO:0000313" key="3">
    <source>
        <dbReference type="Proteomes" id="UP000235220"/>
    </source>
</evidence>